<comment type="caution">
    <text evidence="4">The sequence shown here is derived from an EMBL/GenBank/DDBJ whole genome shotgun (WGS) entry which is preliminary data.</text>
</comment>
<evidence type="ECO:0000259" key="3">
    <source>
        <dbReference type="SMART" id="SM00382"/>
    </source>
</evidence>
<evidence type="ECO:0000313" key="4">
    <source>
        <dbReference type="EMBL" id="MBB3091581.1"/>
    </source>
</evidence>
<proteinExistence type="predicted"/>
<dbReference type="SUPFAM" id="SSF52540">
    <property type="entry name" value="P-loop containing nucleoside triphosphate hydrolases"/>
    <property type="match status" value="1"/>
</dbReference>
<dbReference type="AlphaFoldDB" id="A0A7W5A8H2"/>
<gene>
    <name evidence="4" type="ORF">FHS12_004551</name>
</gene>
<accession>A0A7W5A8H2</accession>
<protein>
    <submittedName>
        <fullName evidence="4">S-DNA-T family DNA segregation ATPase FtsK/SpoIIIE</fullName>
    </submittedName>
</protein>
<evidence type="ECO:0000256" key="1">
    <source>
        <dbReference type="SAM" id="MobiDB-lite"/>
    </source>
</evidence>
<keyword evidence="2" id="KW-1133">Transmembrane helix</keyword>
<evidence type="ECO:0000256" key="2">
    <source>
        <dbReference type="SAM" id="Phobius"/>
    </source>
</evidence>
<feature type="transmembrane region" description="Helical" evidence="2">
    <location>
        <begin position="195"/>
        <end position="214"/>
    </location>
</feature>
<keyword evidence="5" id="KW-1185">Reference proteome</keyword>
<feature type="region of interest" description="Disordered" evidence="1">
    <location>
        <begin position="55"/>
        <end position="81"/>
    </location>
</feature>
<feature type="compositionally biased region" description="Acidic residues" evidence="1">
    <location>
        <begin position="65"/>
        <end position="79"/>
    </location>
</feature>
<dbReference type="Gene3D" id="3.40.50.300">
    <property type="entry name" value="P-loop containing nucleotide triphosphate hydrolases"/>
    <property type="match status" value="1"/>
</dbReference>
<dbReference type="InterPro" id="IPR027417">
    <property type="entry name" value="P-loop_NTPase"/>
</dbReference>
<dbReference type="RefSeq" id="WP_183549982.1">
    <property type="nucleotide sequence ID" value="NZ_BMQT01000012.1"/>
</dbReference>
<organism evidence="4 5">
    <name type="scientific">Nocardioides albus</name>
    <dbReference type="NCBI Taxonomy" id="1841"/>
    <lineage>
        <taxon>Bacteria</taxon>
        <taxon>Bacillati</taxon>
        <taxon>Actinomycetota</taxon>
        <taxon>Actinomycetes</taxon>
        <taxon>Propionibacteriales</taxon>
        <taxon>Nocardioidaceae</taxon>
        <taxon>Nocardioides</taxon>
    </lineage>
</organism>
<dbReference type="InterPro" id="IPR003593">
    <property type="entry name" value="AAA+_ATPase"/>
</dbReference>
<feature type="domain" description="AAA+ ATPase" evidence="3">
    <location>
        <begin position="387"/>
        <end position="565"/>
    </location>
</feature>
<keyword evidence="2" id="KW-0472">Membrane</keyword>
<sequence length="730" mass="78375">MTDYYPTNGTAPDSPAALFDNRIGLAEADQADYEDAERIDVFEGEVLAVVDHVDTTTPFSGSDQGEAETDAAESGEPEDVTSTFSWAAPDRVAGERVPIIPPWLRSREARKAAARQALSAAGYHTAFHAVRSPFYTVKTMHYSVVGAGRVTGKVTRWVRAEEGNYELRQKAAETNDAYTWQALNKIRERESRGRMWGLAIATAATLIVVAILAVTGLLAPVLWAALAALIVVTVRAGRPADKPILGRVATGRRFTKLTGDLVRNSLVSLAVRGITAPEQIEFCHPGIHRDGPGWLARVNLPEGVTAVKVLERRDGLASALRIPVDQVWPAAGPDHPGQLDLWVGYHPASEMGQPAWSLAAENARTSFFEPAEFSSDERSRPIDTTLFQRSYLIGGQPGSGKSYAARALIAIAMLDPTCELKIAEFKGTGDFLDLEPLCSTYVVGVDDEALDQGAAIGRWLVVEAEKRGKRILAARKRGEAPQGKVTPELAAKPGSGLHPVCVLIDEAHELFLYSPDAASDFERAIKRLRALGICVILATQIPDKASLPPGITRCVTNRWCLSVAGQVENDMILGTGAYKRGLTGTVYRPVFDAGWGCMTGGASPVAARSQFPADEVWDSMVARATSLRGGVAVGAPIETAPARDLLADLTEVAAPNGQHWDTAAEALTETWPDAYTHLSAAALSDMARTAGLSSVDVKIAGAVRKGYRRADLNKLRAAREEAQTDTQKEG</sequence>
<name>A0A7W5A8H2_9ACTN</name>
<evidence type="ECO:0000313" key="5">
    <source>
        <dbReference type="Proteomes" id="UP000577707"/>
    </source>
</evidence>
<dbReference type="EMBL" id="JACHXG010000011">
    <property type="protein sequence ID" value="MBB3091581.1"/>
    <property type="molecule type" value="Genomic_DNA"/>
</dbReference>
<keyword evidence="2" id="KW-0812">Transmembrane</keyword>
<dbReference type="SMART" id="SM00382">
    <property type="entry name" value="AAA"/>
    <property type="match status" value="1"/>
</dbReference>
<dbReference type="Proteomes" id="UP000577707">
    <property type="component" value="Unassembled WGS sequence"/>
</dbReference>
<reference evidence="4 5" key="1">
    <citation type="submission" date="2020-08" db="EMBL/GenBank/DDBJ databases">
        <title>Genomic Encyclopedia of Type Strains, Phase III (KMG-III): the genomes of soil and plant-associated and newly described type strains.</title>
        <authorList>
            <person name="Whitman W."/>
        </authorList>
    </citation>
    <scope>NUCLEOTIDE SEQUENCE [LARGE SCALE GENOMIC DNA]</scope>
    <source>
        <strain evidence="4 5">CECT 3302</strain>
    </source>
</reference>